<reference evidence="2" key="2">
    <citation type="submission" date="2004-02" db="EMBL/GenBank/DDBJ databases">
        <authorList>
            <consortium name="Genoscope"/>
            <consortium name="Whitehead Institute Centre for Genome Research"/>
        </authorList>
    </citation>
    <scope>NUCLEOTIDE SEQUENCE</scope>
</reference>
<dbReference type="InterPro" id="IPR027995">
    <property type="entry name" value="Galactosyl_T_N"/>
</dbReference>
<dbReference type="InterPro" id="IPR029044">
    <property type="entry name" value="Nucleotide-diphossugar_trans"/>
</dbReference>
<dbReference type="GO" id="GO:0003831">
    <property type="term" value="F:beta-N-acetylglucosaminylglycopeptide beta-1,4-galactosyltransferase activity"/>
    <property type="evidence" value="ECO:0007669"/>
    <property type="project" value="TreeGrafter"/>
</dbReference>
<dbReference type="GO" id="GO:0005975">
    <property type="term" value="P:carbohydrate metabolic process"/>
    <property type="evidence" value="ECO:0007669"/>
    <property type="project" value="InterPro"/>
</dbReference>
<dbReference type="AlphaFoldDB" id="Q4TDA1"/>
<accession>Q4TDA1</accession>
<feature type="domain" description="Galactosyltransferase N-terminal" evidence="1">
    <location>
        <begin position="2"/>
        <end position="39"/>
    </location>
</feature>
<dbReference type="Gene3D" id="3.90.550.10">
    <property type="entry name" value="Spore Coat Polysaccharide Biosynthesis Protein SpsA, Chain A"/>
    <property type="match status" value="1"/>
</dbReference>
<evidence type="ECO:0000313" key="2">
    <source>
        <dbReference type="EMBL" id="CAF89131.1"/>
    </source>
</evidence>
<dbReference type="GO" id="GO:0006487">
    <property type="term" value="P:protein N-linked glycosylation"/>
    <property type="evidence" value="ECO:0007669"/>
    <property type="project" value="TreeGrafter"/>
</dbReference>
<dbReference type="InterPro" id="IPR003859">
    <property type="entry name" value="Galactosyl_T"/>
</dbReference>
<organism evidence="2">
    <name type="scientific">Tetraodon nigroviridis</name>
    <name type="common">Spotted green pufferfish</name>
    <name type="synonym">Chelonodon nigroviridis</name>
    <dbReference type="NCBI Taxonomy" id="99883"/>
    <lineage>
        <taxon>Eukaryota</taxon>
        <taxon>Metazoa</taxon>
        <taxon>Chordata</taxon>
        <taxon>Craniata</taxon>
        <taxon>Vertebrata</taxon>
        <taxon>Euteleostomi</taxon>
        <taxon>Actinopterygii</taxon>
        <taxon>Neopterygii</taxon>
        <taxon>Teleostei</taxon>
        <taxon>Neoteleostei</taxon>
        <taxon>Acanthomorphata</taxon>
        <taxon>Eupercaria</taxon>
        <taxon>Tetraodontiformes</taxon>
        <taxon>Tetradontoidea</taxon>
        <taxon>Tetraodontidae</taxon>
        <taxon>Tetraodon</taxon>
    </lineage>
</organism>
<name>Q4TDA1_TETNG</name>
<comment type="caution">
    <text evidence="2">The sequence shown here is derived from an EMBL/GenBank/DDBJ whole genome shotgun (WGS) entry which is preliminary data.</text>
</comment>
<dbReference type="PRINTS" id="PR02050">
    <property type="entry name" value="B14GALTRFASE"/>
</dbReference>
<dbReference type="KEGG" id="tng:GSTEN00002904G001"/>
<proteinExistence type="predicted"/>
<sequence>GVFVCPQDGDETFNRAKLLNVGYVEALKEDDYDCFVFSD</sequence>
<reference evidence="2" key="1">
    <citation type="journal article" date="2004" name="Nature">
        <title>Genome duplication in the teleost fish Tetraodon nigroviridis reveals the early vertebrate proto-karyotype.</title>
        <authorList>
            <person name="Jaillon O."/>
            <person name="Aury J.-M."/>
            <person name="Brunet F."/>
            <person name="Petit J.-L."/>
            <person name="Stange-Thomann N."/>
            <person name="Mauceli E."/>
            <person name="Bouneau L."/>
            <person name="Fischer C."/>
            <person name="Ozouf-Costaz C."/>
            <person name="Bernot A."/>
            <person name="Nicaud S."/>
            <person name="Jaffe D."/>
            <person name="Fisher S."/>
            <person name="Lutfalla G."/>
            <person name="Dossat C."/>
            <person name="Segurens B."/>
            <person name="Dasilva C."/>
            <person name="Salanoubat M."/>
            <person name="Levy M."/>
            <person name="Boudet N."/>
            <person name="Castellano S."/>
            <person name="Anthouard V."/>
            <person name="Jubin C."/>
            <person name="Castelli V."/>
            <person name="Katinka M."/>
            <person name="Vacherie B."/>
            <person name="Biemont C."/>
            <person name="Skalli Z."/>
            <person name="Cattolico L."/>
            <person name="Poulain J."/>
            <person name="De Berardinis V."/>
            <person name="Cruaud C."/>
            <person name="Duprat S."/>
            <person name="Brottier P."/>
            <person name="Coutanceau J.-P."/>
            <person name="Gouzy J."/>
            <person name="Parra G."/>
            <person name="Lardier G."/>
            <person name="Chapple C."/>
            <person name="McKernan K.J."/>
            <person name="McEwan P."/>
            <person name="Bosak S."/>
            <person name="Kellis M."/>
            <person name="Volff J.-N."/>
            <person name="Guigo R."/>
            <person name="Zody M.C."/>
            <person name="Mesirov J."/>
            <person name="Lindblad-Toh K."/>
            <person name="Birren B."/>
            <person name="Nusbaum C."/>
            <person name="Kahn D."/>
            <person name="Robinson-Rechavi M."/>
            <person name="Laudet V."/>
            <person name="Schachter V."/>
            <person name="Quetier F."/>
            <person name="Saurin W."/>
            <person name="Scarpelli C."/>
            <person name="Wincker P."/>
            <person name="Lander E.S."/>
            <person name="Weissenbach J."/>
            <person name="Roest Crollius H."/>
        </authorList>
    </citation>
    <scope>NUCLEOTIDE SEQUENCE [LARGE SCALE GENOMIC DNA]</scope>
</reference>
<feature type="non-terminal residue" evidence="2">
    <location>
        <position position="39"/>
    </location>
</feature>
<dbReference type="OrthoDB" id="10016069at2759"/>
<dbReference type="EMBL" id="CAAE01006403">
    <property type="protein sequence ID" value="CAF89131.1"/>
    <property type="molecule type" value="Genomic_DNA"/>
</dbReference>
<gene>
    <name evidence="2" type="ORF">GSTENG00002904001</name>
</gene>
<feature type="non-terminal residue" evidence="2">
    <location>
        <position position="1"/>
    </location>
</feature>
<dbReference type="GO" id="GO:0008092">
    <property type="term" value="F:cytoskeletal protein binding"/>
    <property type="evidence" value="ECO:0007669"/>
    <property type="project" value="TreeGrafter"/>
</dbReference>
<protein>
    <submittedName>
        <fullName evidence="2">(spotted green pufferfish) hypothetical protein</fullName>
    </submittedName>
</protein>
<dbReference type="Pfam" id="PF13733">
    <property type="entry name" value="Glyco_transf_7N"/>
    <property type="match status" value="1"/>
</dbReference>
<dbReference type="PANTHER" id="PTHR19300:SF5">
    <property type="entry name" value="BETA-1,4-GALACTOSYLTRANSFERASE 1"/>
    <property type="match status" value="1"/>
</dbReference>
<dbReference type="GO" id="GO:0005794">
    <property type="term" value="C:Golgi apparatus"/>
    <property type="evidence" value="ECO:0007669"/>
    <property type="project" value="TreeGrafter"/>
</dbReference>
<evidence type="ECO:0000259" key="1">
    <source>
        <dbReference type="Pfam" id="PF13733"/>
    </source>
</evidence>
<dbReference type="PANTHER" id="PTHR19300">
    <property type="entry name" value="BETA-1,4-GALACTOSYLTRANSFERASE"/>
    <property type="match status" value="1"/>
</dbReference>